<evidence type="ECO:0000313" key="3">
    <source>
        <dbReference type="Proteomes" id="UP000199482"/>
    </source>
</evidence>
<dbReference type="Pfam" id="PF14486">
    <property type="entry name" value="DUF4432"/>
    <property type="match status" value="1"/>
</dbReference>
<reference evidence="2" key="2">
    <citation type="submission" date="2016-10" db="EMBL/GenBank/DDBJ databases">
        <authorList>
            <person name="de Groot N.N."/>
        </authorList>
    </citation>
    <scope>NUCLEOTIDE SEQUENCE [LARGE SCALE GENOMIC DNA]</scope>
    <source>
        <strain evidence="2">CPCC 202695</strain>
    </source>
</reference>
<dbReference type="Proteomes" id="UP000199482">
    <property type="component" value="Chromosome I"/>
</dbReference>
<reference evidence="3" key="1">
    <citation type="submission" date="2016-10" db="EMBL/GenBank/DDBJ databases">
        <authorList>
            <person name="Varghese N."/>
            <person name="Submissions S."/>
        </authorList>
    </citation>
    <scope>NUCLEOTIDE SEQUENCE [LARGE SCALE GENOMIC DNA]</scope>
    <source>
        <strain evidence="3">CPCC 202695</strain>
    </source>
</reference>
<dbReference type="OrthoDB" id="9791280at2"/>
<dbReference type="STRING" id="589382.SAMN04489721_3495"/>
<dbReference type="EMBL" id="SODL02000002">
    <property type="protein sequence ID" value="MCP2367417.1"/>
    <property type="molecule type" value="Genomic_DNA"/>
</dbReference>
<protein>
    <recommendedName>
        <fullName evidence="5">Galactose mutarotase</fullName>
    </recommendedName>
</protein>
<dbReference type="AlphaFoldDB" id="A0A1H2A3P2"/>
<dbReference type="RefSeq" id="WP_092676652.1">
    <property type="nucleotide sequence ID" value="NZ_BMDN01000002.1"/>
</dbReference>
<dbReference type="CDD" id="cd09023">
    <property type="entry name" value="Aldose_epim_Ec_c4013"/>
    <property type="match status" value="1"/>
</dbReference>
<dbReference type="Gene3D" id="2.70.98.10">
    <property type="match status" value="1"/>
</dbReference>
<name>A0A1H2A3P2_9MICO</name>
<gene>
    <name evidence="1" type="ORF">BCL57_001571</name>
    <name evidence="2" type="ORF">SAMN04489721_3495</name>
</gene>
<evidence type="ECO:0008006" key="5">
    <source>
        <dbReference type="Google" id="ProtNLM"/>
    </source>
</evidence>
<dbReference type="EMBL" id="LT629755">
    <property type="protein sequence ID" value="SDT40601.1"/>
    <property type="molecule type" value="Genomic_DNA"/>
</dbReference>
<evidence type="ECO:0000313" key="1">
    <source>
        <dbReference type="EMBL" id="MCP2367417.1"/>
    </source>
</evidence>
<organism evidence="2 3">
    <name type="scientific">Agromyces flavus</name>
    <dbReference type="NCBI Taxonomy" id="589382"/>
    <lineage>
        <taxon>Bacteria</taxon>
        <taxon>Bacillati</taxon>
        <taxon>Actinomycetota</taxon>
        <taxon>Actinomycetes</taxon>
        <taxon>Micrococcales</taxon>
        <taxon>Microbacteriaceae</taxon>
        <taxon>Agromyces</taxon>
    </lineage>
</organism>
<dbReference type="Proteomes" id="UP000893823">
    <property type="component" value="Unassembled WGS sequence"/>
</dbReference>
<evidence type="ECO:0000313" key="4">
    <source>
        <dbReference type="Proteomes" id="UP000893823"/>
    </source>
</evidence>
<sequence length="373" mass="41023">MATKNTPPTAELRRRTGDLAAFAGIQEVVLKNGREEGVRALLMRNAVGLELEVLIDRAFDLGSARFRGTPFGWRSGNGFRHPGLHEADAEDGLSWLRALDGLLVTGGLDHALFGGEYDATHYAYPPKQTVRHGLHGRLTAIPARLLRVEEDWQEEGGSLRVVGEVIQATSFGEHLRLTRTIELDLFGTSVRVHDVVDNLGFEPTPHMFLYHLNIGHPYVDEGTQFVAAITRHEWASDSTSQQGVAYDVLSAPIDGFVEQVWEHALVAGPDGRHRVALHAADGARGVEVTWDAATQPFFFEWQNLRSGQYGIGLEPSSNHVTGEAAARDDGTLTWLAHGERREYDLTIRILDGDDEVRDSLTAIRALGDQPTGS</sequence>
<evidence type="ECO:0000313" key="2">
    <source>
        <dbReference type="EMBL" id="SDT40601.1"/>
    </source>
</evidence>
<keyword evidence="4" id="KW-1185">Reference proteome</keyword>
<dbReference type="InterPro" id="IPR014718">
    <property type="entry name" value="GH-type_carb-bd"/>
</dbReference>
<dbReference type="GO" id="GO:0030246">
    <property type="term" value="F:carbohydrate binding"/>
    <property type="evidence" value="ECO:0007669"/>
    <property type="project" value="InterPro"/>
</dbReference>
<reference evidence="1" key="3">
    <citation type="submission" date="2022-06" db="EMBL/GenBank/DDBJ databases">
        <title>Genomic Encyclopedia of Type Strains, Phase III (KMG-III): the genomes of soil and plant-associated and newly described type strains.</title>
        <authorList>
            <person name="Whitman W."/>
        </authorList>
    </citation>
    <scope>NUCLEOTIDE SEQUENCE</scope>
    <source>
        <strain evidence="1">CPCC 202695</strain>
    </source>
</reference>
<dbReference type="InterPro" id="IPR027839">
    <property type="entry name" value="DUF4432"/>
</dbReference>
<accession>A0A1H2A3P2</accession>
<proteinExistence type="predicted"/>